<dbReference type="Proteomes" id="UP000452293">
    <property type="component" value="Unassembled WGS sequence"/>
</dbReference>
<dbReference type="PROSITE" id="PS51257">
    <property type="entry name" value="PROKAR_LIPOPROTEIN"/>
    <property type="match status" value="1"/>
</dbReference>
<proteinExistence type="predicted"/>
<protein>
    <recommendedName>
        <fullName evidence="4">Sporulation protein</fullName>
    </recommendedName>
</protein>
<keyword evidence="1" id="KW-1133">Transmembrane helix</keyword>
<name>A0ABW9X542_9FIRM</name>
<evidence type="ECO:0000313" key="3">
    <source>
        <dbReference type="Proteomes" id="UP000452293"/>
    </source>
</evidence>
<sequence>MKEIIAWTVNVWRMYWGNGWIPYLLALGGACALIFGKKKKNSLSLVLYSVFLLVLFFCPFSGRVIMKCIGKIVYWRVLWLLPTVPLIAGGFTELVRRSRNRIVQVILVLVLTGVIAASGTGMIKAGNFERVYNRQQVPDQIAMICNRINEDREGKEVRIAADEYTASYIRVYDPSLKMAYGRRGDGAVGKKARVLYKQITSEVPDGKKTSSLADAVHCTYVVMVPPDENFVLDMVAGGYQVLDTVSPYYIFSCDKYK</sequence>
<keyword evidence="3" id="KW-1185">Reference proteome</keyword>
<evidence type="ECO:0008006" key="4">
    <source>
        <dbReference type="Google" id="ProtNLM"/>
    </source>
</evidence>
<dbReference type="EMBL" id="WWVW01000012">
    <property type="protein sequence ID" value="MZL77256.1"/>
    <property type="molecule type" value="Genomic_DNA"/>
</dbReference>
<keyword evidence="1" id="KW-0812">Transmembrane</keyword>
<feature type="transmembrane region" description="Helical" evidence="1">
    <location>
        <begin position="72"/>
        <end position="95"/>
    </location>
</feature>
<evidence type="ECO:0000313" key="2">
    <source>
        <dbReference type="EMBL" id="MZL77256.1"/>
    </source>
</evidence>
<organism evidence="2 3">
    <name type="scientific">Blautia massiliensis</name>
    <name type="common">ex Durand et al. 2017</name>
    <dbReference type="NCBI Taxonomy" id="1737424"/>
    <lineage>
        <taxon>Bacteria</taxon>
        <taxon>Bacillati</taxon>
        <taxon>Bacillota</taxon>
        <taxon>Clostridia</taxon>
        <taxon>Lachnospirales</taxon>
        <taxon>Lachnospiraceae</taxon>
        <taxon>Blautia</taxon>
    </lineage>
</organism>
<feature type="transmembrane region" description="Helical" evidence="1">
    <location>
        <begin position="102"/>
        <end position="123"/>
    </location>
</feature>
<keyword evidence="1" id="KW-0472">Membrane</keyword>
<reference evidence="2 3" key="1">
    <citation type="journal article" date="2019" name="Nat. Med.">
        <title>A library of human gut bacterial isolates paired with longitudinal multiomics data enables mechanistic microbiome research.</title>
        <authorList>
            <person name="Poyet M."/>
            <person name="Groussin M."/>
            <person name="Gibbons S.M."/>
            <person name="Avila-Pacheco J."/>
            <person name="Jiang X."/>
            <person name="Kearney S.M."/>
            <person name="Perrotta A.R."/>
            <person name="Berdy B."/>
            <person name="Zhao S."/>
            <person name="Lieberman T.D."/>
            <person name="Swanson P.K."/>
            <person name="Smith M."/>
            <person name="Roesemann S."/>
            <person name="Alexander J.E."/>
            <person name="Rich S.A."/>
            <person name="Livny J."/>
            <person name="Vlamakis H."/>
            <person name="Clish C."/>
            <person name="Bullock K."/>
            <person name="Deik A."/>
            <person name="Scott J."/>
            <person name="Pierce K.A."/>
            <person name="Xavier R.J."/>
            <person name="Alm E.J."/>
        </authorList>
    </citation>
    <scope>NUCLEOTIDE SEQUENCE [LARGE SCALE GENOMIC DNA]</scope>
    <source>
        <strain evidence="2 3">BIOML-A1</strain>
    </source>
</reference>
<gene>
    <name evidence="2" type="ORF">GT718_07755</name>
</gene>
<feature type="transmembrane region" description="Helical" evidence="1">
    <location>
        <begin position="20"/>
        <end position="36"/>
    </location>
</feature>
<evidence type="ECO:0000256" key="1">
    <source>
        <dbReference type="SAM" id="Phobius"/>
    </source>
</evidence>
<comment type="caution">
    <text evidence="2">The sequence shown here is derived from an EMBL/GenBank/DDBJ whole genome shotgun (WGS) entry which is preliminary data.</text>
</comment>
<dbReference type="RefSeq" id="WP_118064115.1">
    <property type="nucleotide sequence ID" value="NZ_JAAIUP010000019.1"/>
</dbReference>
<accession>A0ABW9X542</accession>
<feature type="transmembrane region" description="Helical" evidence="1">
    <location>
        <begin position="45"/>
        <end position="66"/>
    </location>
</feature>